<evidence type="ECO:0000256" key="6">
    <source>
        <dbReference type="ARBA" id="ARBA00022989"/>
    </source>
</evidence>
<feature type="transmembrane region" description="Helical" evidence="10">
    <location>
        <begin position="125"/>
        <end position="145"/>
    </location>
</feature>
<keyword evidence="5 10" id="KW-0552">Olfaction</keyword>
<evidence type="ECO:0000313" key="11">
    <source>
        <dbReference type="EMBL" id="CAL1676391.1"/>
    </source>
</evidence>
<accession>A0AAV2N9P4</accession>
<organism evidence="11 12">
    <name type="scientific">Lasius platythorax</name>
    <dbReference type="NCBI Taxonomy" id="488582"/>
    <lineage>
        <taxon>Eukaryota</taxon>
        <taxon>Metazoa</taxon>
        <taxon>Ecdysozoa</taxon>
        <taxon>Arthropoda</taxon>
        <taxon>Hexapoda</taxon>
        <taxon>Insecta</taxon>
        <taxon>Pterygota</taxon>
        <taxon>Neoptera</taxon>
        <taxon>Endopterygota</taxon>
        <taxon>Hymenoptera</taxon>
        <taxon>Apocrita</taxon>
        <taxon>Aculeata</taxon>
        <taxon>Formicoidea</taxon>
        <taxon>Formicidae</taxon>
        <taxon>Formicinae</taxon>
        <taxon>Lasius</taxon>
        <taxon>Lasius</taxon>
    </lineage>
</organism>
<proteinExistence type="inferred from homology"/>
<evidence type="ECO:0000256" key="4">
    <source>
        <dbReference type="ARBA" id="ARBA00022692"/>
    </source>
</evidence>
<keyword evidence="12" id="KW-1185">Reference proteome</keyword>
<feature type="transmembrane region" description="Helical" evidence="10">
    <location>
        <begin position="29"/>
        <end position="47"/>
    </location>
</feature>
<comment type="similarity">
    <text evidence="10">Belongs to the insect chemoreceptor superfamily. Heteromeric odorant receptor channel (TC 1.A.69) family.</text>
</comment>
<evidence type="ECO:0000256" key="5">
    <source>
        <dbReference type="ARBA" id="ARBA00022725"/>
    </source>
</evidence>
<evidence type="ECO:0000256" key="7">
    <source>
        <dbReference type="ARBA" id="ARBA00023136"/>
    </source>
</evidence>
<dbReference type="GO" id="GO:0004984">
    <property type="term" value="F:olfactory receptor activity"/>
    <property type="evidence" value="ECO:0007669"/>
    <property type="project" value="InterPro"/>
</dbReference>
<comment type="subcellular location">
    <subcellularLocation>
        <location evidence="1 10">Cell membrane</location>
        <topology evidence="1 10">Multi-pass membrane protein</topology>
    </subcellularLocation>
</comment>
<dbReference type="InterPro" id="IPR004117">
    <property type="entry name" value="7tm6_olfct_rcpt"/>
</dbReference>
<evidence type="ECO:0000256" key="8">
    <source>
        <dbReference type="ARBA" id="ARBA00023170"/>
    </source>
</evidence>
<protein>
    <recommendedName>
        <fullName evidence="10">Odorant receptor</fullName>
    </recommendedName>
</protein>
<keyword evidence="6 10" id="KW-1133">Transmembrane helix</keyword>
<comment type="caution">
    <text evidence="10">Lacks conserved residue(s) required for the propagation of feature annotation.</text>
</comment>
<dbReference type="PANTHER" id="PTHR21137">
    <property type="entry name" value="ODORANT RECEPTOR"/>
    <property type="match status" value="1"/>
</dbReference>
<gene>
    <name evidence="11" type="ORF">LPLAT_LOCUS2593</name>
</gene>
<dbReference type="PANTHER" id="PTHR21137:SF35">
    <property type="entry name" value="ODORANT RECEPTOR 19A-RELATED"/>
    <property type="match status" value="1"/>
</dbReference>
<feature type="transmembrane region" description="Helical" evidence="10">
    <location>
        <begin position="274"/>
        <end position="294"/>
    </location>
</feature>
<evidence type="ECO:0000256" key="9">
    <source>
        <dbReference type="ARBA" id="ARBA00023224"/>
    </source>
</evidence>
<evidence type="ECO:0000313" key="12">
    <source>
        <dbReference type="Proteomes" id="UP001497644"/>
    </source>
</evidence>
<keyword evidence="8 10" id="KW-0675">Receptor</keyword>
<feature type="transmembrane region" description="Helical" evidence="10">
    <location>
        <begin position="242"/>
        <end position="262"/>
    </location>
</feature>
<keyword evidence="9 10" id="KW-0807">Transducer</keyword>
<keyword evidence="7 10" id="KW-0472">Membrane</keyword>
<dbReference type="GO" id="GO:0007165">
    <property type="term" value="P:signal transduction"/>
    <property type="evidence" value="ECO:0007669"/>
    <property type="project" value="UniProtKB-KW"/>
</dbReference>
<dbReference type="EMBL" id="OZ034834">
    <property type="protein sequence ID" value="CAL1676391.1"/>
    <property type="molecule type" value="Genomic_DNA"/>
</dbReference>
<evidence type="ECO:0000256" key="3">
    <source>
        <dbReference type="ARBA" id="ARBA00022606"/>
    </source>
</evidence>
<name>A0AAV2N9P4_9HYME</name>
<feature type="transmembrane region" description="Helical" evidence="10">
    <location>
        <begin position="165"/>
        <end position="188"/>
    </location>
</feature>
<keyword evidence="3 10" id="KW-0716">Sensory transduction</keyword>
<dbReference type="Proteomes" id="UP001497644">
    <property type="component" value="Chromosome 11"/>
</dbReference>
<dbReference type="GO" id="GO:0005549">
    <property type="term" value="F:odorant binding"/>
    <property type="evidence" value="ECO:0007669"/>
    <property type="project" value="InterPro"/>
</dbReference>
<dbReference type="AlphaFoldDB" id="A0AAV2N9P4"/>
<dbReference type="GO" id="GO:0005886">
    <property type="term" value="C:plasma membrane"/>
    <property type="evidence" value="ECO:0007669"/>
    <property type="project" value="UniProtKB-SubCell"/>
</dbReference>
<keyword evidence="2" id="KW-1003">Cell membrane</keyword>
<dbReference type="Pfam" id="PF02949">
    <property type="entry name" value="7tm_6"/>
    <property type="match status" value="1"/>
</dbReference>
<evidence type="ECO:0000256" key="2">
    <source>
        <dbReference type="ARBA" id="ARBA00022475"/>
    </source>
</evidence>
<evidence type="ECO:0000256" key="1">
    <source>
        <dbReference type="ARBA" id="ARBA00004651"/>
    </source>
</evidence>
<sequence length="371" mass="43612">MRILEFTFKILTICGCGRPESWTTPYKRLVYYVYTIFIMLLIYTFMLSQLMDLIMTVDNSDDFTENFYMLLAMIVSCCKMFALLMNRSNIKMLIDTLTRKPLQPIESDEMEIRQKYERFIQSNTFHYVILVETTCLCVAITSLLTEFKKGKLTFRAWLPFDYSSPLLFLFVYAHQLISFTVGSVHHVACDSLICGLLMHICCQLEILECRIRKGTRNPKTLRDCAYQHNHIFKFAYMVNDKFRMTIFIQFVVSTLVMCFNLYQFTKSTALRAKYVQLILYMCSMLSQIFFYCWCGNEVKLRSRQLVDNVFEMEWFKLNEDAKKVLLLIMRRGAIPIEFTSASVISMNLDSFVGLLKTSYSAYNILQQTQDS</sequence>
<keyword evidence="4 10" id="KW-0812">Transmembrane</keyword>
<evidence type="ECO:0000256" key="10">
    <source>
        <dbReference type="RuleBase" id="RU351113"/>
    </source>
</evidence>
<reference evidence="11" key="1">
    <citation type="submission" date="2024-04" db="EMBL/GenBank/DDBJ databases">
        <authorList>
            <consortium name="Molecular Ecology Group"/>
        </authorList>
    </citation>
    <scope>NUCLEOTIDE SEQUENCE</scope>
</reference>
<feature type="transmembrane region" description="Helical" evidence="10">
    <location>
        <begin position="67"/>
        <end position="85"/>
    </location>
</feature>